<dbReference type="NCBIfam" id="TIGR00531">
    <property type="entry name" value="BCCP"/>
    <property type="match status" value="1"/>
</dbReference>
<dbReference type="Gene3D" id="2.40.50.100">
    <property type="match status" value="1"/>
</dbReference>
<evidence type="ECO:0000313" key="4">
    <source>
        <dbReference type="EMBL" id="SUZ67683.1"/>
    </source>
</evidence>
<dbReference type="InterPro" id="IPR050709">
    <property type="entry name" value="Biotin_Carboxyl_Carrier/Decarb"/>
</dbReference>
<feature type="non-terminal residue" evidence="4">
    <location>
        <position position="1"/>
    </location>
</feature>
<dbReference type="InterPro" id="IPR011053">
    <property type="entry name" value="Single_hybrid_motif"/>
</dbReference>
<dbReference type="PANTHER" id="PTHR45266:SF3">
    <property type="entry name" value="OXALOACETATE DECARBOXYLASE ALPHA CHAIN"/>
    <property type="match status" value="1"/>
</dbReference>
<dbReference type="PRINTS" id="PR01071">
    <property type="entry name" value="ACOABIOTINCC"/>
</dbReference>
<keyword evidence="2" id="KW-0092">Biotin</keyword>
<dbReference type="InterPro" id="IPR000089">
    <property type="entry name" value="Biotin_lipoyl"/>
</dbReference>
<name>A0A381PQC9_9ZZZZ</name>
<dbReference type="GO" id="GO:0003989">
    <property type="term" value="F:acetyl-CoA carboxylase activity"/>
    <property type="evidence" value="ECO:0007669"/>
    <property type="project" value="InterPro"/>
</dbReference>
<proteinExistence type="predicted"/>
<reference evidence="4" key="1">
    <citation type="submission" date="2018-05" db="EMBL/GenBank/DDBJ databases">
        <authorList>
            <person name="Lanie J.A."/>
            <person name="Ng W.-L."/>
            <person name="Kazmierczak K.M."/>
            <person name="Andrzejewski T.M."/>
            <person name="Davidsen T.M."/>
            <person name="Wayne K.J."/>
            <person name="Tettelin H."/>
            <person name="Glass J.I."/>
            <person name="Rusch D."/>
            <person name="Podicherti R."/>
            <person name="Tsui H.-C.T."/>
            <person name="Winkler M.E."/>
        </authorList>
    </citation>
    <scope>NUCLEOTIDE SEQUENCE</scope>
</reference>
<dbReference type="PANTHER" id="PTHR45266">
    <property type="entry name" value="OXALOACETATE DECARBOXYLASE ALPHA CHAIN"/>
    <property type="match status" value="1"/>
</dbReference>
<organism evidence="4">
    <name type="scientific">marine metagenome</name>
    <dbReference type="NCBI Taxonomy" id="408172"/>
    <lineage>
        <taxon>unclassified sequences</taxon>
        <taxon>metagenomes</taxon>
        <taxon>ecological metagenomes</taxon>
    </lineage>
</organism>
<accession>A0A381PQC9</accession>
<gene>
    <name evidence="4" type="ORF">METZ01_LOCUS20537</name>
</gene>
<evidence type="ECO:0000256" key="1">
    <source>
        <dbReference type="ARBA" id="ARBA00017562"/>
    </source>
</evidence>
<evidence type="ECO:0000259" key="3">
    <source>
        <dbReference type="PROSITE" id="PS50968"/>
    </source>
</evidence>
<dbReference type="CDD" id="cd06850">
    <property type="entry name" value="biotinyl_domain"/>
    <property type="match status" value="1"/>
</dbReference>
<dbReference type="SUPFAM" id="SSF51230">
    <property type="entry name" value="Single hybrid motif"/>
    <property type="match status" value="1"/>
</dbReference>
<dbReference type="PROSITE" id="PS50968">
    <property type="entry name" value="BIOTINYL_LIPOYL"/>
    <property type="match status" value="1"/>
</dbReference>
<dbReference type="Pfam" id="PF00364">
    <property type="entry name" value="Biotin_lipoyl"/>
    <property type="match status" value="1"/>
</dbReference>
<sequence>VNEIEVSFFGRKYRVTKSAPVENSLVSAPASQMVQTAIPVDNRSSVSEPAPVSENVEITAPMVGTFYRAPSPESPFFVEEGDRVTAGQTLCIIEAMKIMNEIESEVTGRISKILMENAQAVEYGQALFVIEPD</sequence>
<dbReference type="AlphaFoldDB" id="A0A381PQC9"/>
<dbReference type="GO" id="GO:0006633">
    <property type="term" value="P:fatty acid biosynthetic process"/>
    <property type="evidence" value="ECO:0007669"/>
    <property type="project" value="InterPro"/>
</dbReference>
<evidence type="ECO:0000256" key="2">
    <source>
        <dbReference type="ARBA" id="ARBA00023267"/>
    </source>
</evidence>
<dbReference type="GO" id="GO:0009317">
    <property type="term" value="C:acetyl-CoA carboxylase complex"/>
    <property type="evidence" value="ECO:0007669"/>
    <property type="project" value="InterPro"/>
</dbReference>
<dbReference type="FunFam" id="2.40.50.100:FF:000003">
    <property type="entry name" value="Acetyl-CoA carboxylase biotin carboxyl carrier protein"/>
    <property type="match status" value="1"/>
</dbReference>
<feature type="domain" description="Lipoyl-binding" evidence="3">
    <location>
        <begin position="55"/>
        <end position="131"/>
    </location>
</feature>
<dbReference type="EMBL" id="UINC01001018">
    <property type="protein sequence ID" value="SUZ67683.1"/>
    <property type="molecule type" value="Genomic_DNA"/>
</dbReference>
<protein>
    <recommendedName>
        <fullName evidence="1">Biotin carboxyl carrier protein of acetyl-CoA carboxylase</fullName>
    </recommendedName>
</protein>
<dbReference type="InterPro" id="IPR001249">
    <property type="entry name" value="AcCoA_biotinCC"/>
</dbReference>